<dbReference type="Gene3D" id="3.90.640.10">
    <property type="entry name" value="Actin, Chain A, domain 4"/>
    <property type="match status" value="1"/>
</dbReference>
<feature type="region of interest" description="Disordered" evidence="2">
    <location>
        <begin position="1"/>
        <end position="33"/>
    </location>
</feature>
<reference evidence="3" key="1">
    <citation type="submission" date="2022-07" db="EMBL/GenBank/DDBJ databases">
        <title>Phylogenomic reconstructions and comparative analyses of Kickxellomycotina fungi.</title>
        <authorList>
            <person name="Reynolds N.K."/>
            <person name="Stajich J.E."/>
            <person name="Barry K."/>
            <person name="Grigoriev I.V."/>
            <person name="Crous P."/>
            <person name="Smith M.E."/>
        </authorList>
    </citation>
    <scope>NUCLEOTIDE SEQUENCE</scope>
    <source>
        <strain evidence="3">NBRC 100468</strain>
    </source>
</reference>
<evidence type="ECO:0000313" key="4">
    <source>
        <dbReference type="Proteomes" id="UP001150538"/>
    </source>
</evidence>
<keyword evidence="4" id="KW-1185">Reference proteome</keyword>
<dbReference type="Proteomes" id="UP001150538">
    <property type="component" value="Unassembled WGS sequence"/>
</dbReference>
<dbReference type="Gene3D" id="3.30.420.40">
    <property type="match status" value="2"/>
</dbReference>
<evidence type="ECO:0000313" key="3">
    <source>
        <dbReference type="EMBL" id="KAJ1915251.1"/>
    </source>
</evidence>
<keyword evidence="1" id="KW-0175">Coiled coil</keyword>
<proteinExistence type="predicted"/>
<comment type="caution">
    <text evidence="3">The sequence shown here is derived from an EMBL/GenBank/DDBJ whole genome shotgun (WGS) entry which is preliminary data.</text>
</comment>
<protein>
    <submittedName>
        <fullName evidence="3">Uncharacterized protein</fullName>
    </submittedName>
</protein>
<dbReference type="EMBL" id="JANBPU010000155">
    <property type="protein sequence ID" value="KAJ1915251.1"/>
    <property type="molecule type" value="Genomic_DNA"/>
</dbReference>
<accession>A0A9W8DMW2</accession>
<feature type="coiled-coil region" evidence="1">
    <location>
        <begin position="86"/>
        <end position="113"/>
    </location>
</feature>
<sequence length="502" mass="57101">MAVETDVKISSKNRATKISSNKAKLAPRSNRPDVKFVPPRQYPDTIPNVFDESEVTSRYVSINLRPRSIDIGIFRKDIMNKKQFDMVEVSADIERLEKLYEDEIDANDNERLQYQIVKSMIKSVTKFREQHLAVDEDGDELDIDDARYPITDMTEVEQITMIYPSHYSEEECRKLYRLATAFDLNIGPCIPRVVACALGYTYQAPRPDAKVILFNVEDERMDVIVFEIVDGKPNIFARGSCLYVSTELLTEVIEMQFIEQIESKYSGWEVPGNVHGLDPDEVKQNIKELVQEGVENAYTEDNIITKYFGDPDDPDTISAFFDCERKVVNSLAYPVLSRCHWTIEKVLGQVPSQCTLGLDTFVFTGSDTAFIPFIKECLDSATICKVKCIENAEILDDFEIIPDLALIGATTNNHRLLAHYNCEIQRKESRPLTLDSFSGHGRNYISDMSIDIRTNFVNINGFYQDQPPSFFNLKKKSKSKSSAAESKAEGVAMVKKTKKVVE</sequence>
<dbReference type="OrthoDB" id="10602591at2759"/>
<organism evidence="3 4">
    <name type="scientific">Mycoemilia scoparia</name>
    <dbReference type="NCBI Taxonomy" id="417184"/>
    <lineage>
        <taxon>Eukaryota</taxon>
        <taxon>Fungi</taxon>
        <taxon>Fungi incertae sedis</taxon>
        <taxon>Zoopagomycota</taxon>
        <taxon>Kickxellomycotina</taxon>
        <taxon>Kickxellomycetes</taxon>
        <taxon>Kickxellales</taxon>
        <taxon>Kickxellaceae</taxon>
        <taxon>Mycoemilia</taxon>
    </lineage>
</organism>
<evidence type="ECO:0000256" key="2">
    <source>
        <dbReference type="SAM" id="MobiDB-lite"/>
    </source>
</evidence>
<dbReference type="AlphaFoldDB" id="A0A9W8DMW2"/>
<name>A0A9W8DMW2_9FUNG</name>
<evidence type="ECO:0000256" key="1">
    <source>
        <dbReference type="SAM" id="Coils"/>
    </source>
</evidence>
<feature type="region of interest" description="Disordered" evidence="2">
    <location>
        <begin position="479"/>
        <end position="502"/>
    </location>
</feature>
<feature type="compositionally biased region" description="Polar residues" evidence="2">
    <location>
        <begin position="10"/>
        <end position="22"/>
    </location>
</feature>
<gene>
    <name evidence="3" type="ORF">H4219_004415</name>
</gene>